<reference evidence="1" key="1">
    <citation type="submission" date="2023-05" db="EMBL/GenBank/DDBJ databases">
        <title>Nepenthes gracilis genome sequencing.</title>
        <authorList>
            <person name="Fukushima K."/>
        </authorList>
    </citation>
    <scope>NUCLEOTIDE SEQUENCE</scope>
    <source>
        <strain evidence="1">SING2019-196</strain>
    </source>
</reference>
<comment type="caution">
    <text evidence="1">The sequence shown here is derived from an EMBL/GenBank/DDBJ whole genome shotgun (WGS) entry which is preliminary data.</text>
</comment>
<accession>A0AAD3SKY4</accession>
<protein>
    <submittedName>
        <fullName evidence="1">Uncharacterized protein</fullName>
    </submittedName>
</protein>
<proteinExistence type="predicted"/>
<evidence type="ECO:0000313" key="1">
    <source>
        <dbReference type="EMBL" id="GMH12471.1"/>
    </source>
</evidence>
<dbReference type="EMBL" id="BSYO01000012">
    <property type="protein sequence ID" value="GMH12471.1"/>
    <property type="molecule type" value="Genomic_DNA"/>
</dbReference>
<evidence type="ECO:0000313" key="2">
    <source>
        <dbReference type="Proteomes" id="UP001279734"/>
    </source>
</evidence>
<dbReference type="Proteomes" id="UP001279734">
    <property type="component" value="Unassembled WGS sequence"/>
</dbReference>
<name>A0AAD3SKY4_NEPGR</name>
<dbReference type="AlphaFoldDB" id="A0AAD3SKY4"/>
<sequence>MMPVWGNKEILAERQNLSSEPASFRAARWLINAPTRSTIIRGIASTTVVKRFCSSWRLNVAVSLECCARSKGFRCFIPTNPNRTSTCLSLGYLL</sequence>
<gene>
    <name evidence="1" type="ORF">Nepgr_014312</name>
</gene>
<keyword evidence="2" id="KW-1185">Reference proteome</keyword>
<organism evidence="1 2">
    <name type="scientific">Nepenthes gracilis</name>
    <name type="common">Slender pitcher plant</name>
    <dbReference type="NCBI Taxonomy" id="150966"/>
    <lineage>
        <taxon>Eukaryota</taxon>
        <taxon>Viridiplantae</taxon>
        <taxon>Streptophyta</taxon>
        <taxon>Embryophyta</taxon>
        <taxon>Tracheophyta</taxon>
        <taxon>Spermatophyta</taxon>
        <taxon>Magnoliopsida</taxon>
        <taxon>eudicotyledons</taxon>
        <taxon>Gunneridae</taxon>
        <taxon>Pentapetalae</taxon>
        <taxon>Caryophyllales</taxon>
        <taxon>Nepenthaceae</taxon>
        <taxon>Nepenthes</taxon>
    </lineage>
</organism>